<accession>A0A6J5P112</accession>
<reference evidence="2" key="1">
    <citation type="submission" date="2020-04" db="EMBL/GenBank/DDBJ databases">
        <authorList>
            <person name="Chiriac C."/>
            <person name="Salcher M."/>
            <person name="Ghai R."/>
            <person name="Kavagutti S V."/>
        </authorList>
    </citation>
    <scope>NUCLEOTIDE SEQUENCE</scope>
</reference>
<protein>
    <submittedName>
        <fullName evidence="2">Uncharacterized protein</fullName>
    </submittedName>
</protein>
<gene>
    <name evidence="2" type="ORF">UFOVP795_17</name>
</gene>
<dbReference type="EMBL" id="LR796739">
    <property type="protein sequence ID" value="CAB4163041.1"/>
    <property type="molecule type" value="Genomic_DNA"/>
</dbReference>
<keyword evidence="1" id="KW-0175">Coiled coil</keyword>
<proteinExistence type="predicted"/>
<evidence type="ECO:0000256" key="1">
    <source>
        <dbReference type="SAM" id="Coils"/>
    </source>
</evidence>
<evidence type="ECO:0000313" key="2">
    <source>
        <dbReference type="EMBL" id="CAB4163041.1"/>
    </source>
</evidence>
<organism evidence="2">
    <name type="scientific">uncultured Caudovirales phage</name>
    <dbReference type="NCBI Taxonomy" id="2100421"/>
    <lineage>
        <taxon>Viruses</taxon>
        <taxon>Duplodnaviria</taxon>
        <taxon>Heunggongvirae</taxon>
        <taxon>Uroviricota</taxon>
        <taxon>Caudoviricetes</taxon>
        <taxon>Peduoviridae</taxon>
        <taxon>Maltschvirus</taxon>
        <taxon>Maltschvirus maltsch</taxon>
    </lineage>
</organism>
<feature type="coiled-coil region" evidence="1">
    <location>
        <begin position="50"/>
        <end position="77"/>
    </location>
</feature>
<sequence>MTENEYDETFDLQMEKEHQETLRRMQEFRLIGEQISKMPDTPPKVLEIEVRYLMGIIKELEARIKDLESEVRRFEMLVTRGN</sequence>
<name>A0A6J5P112_9CAUD</name>